<sequence>MNGDEPGSDLQECGTGSEYGSGSEETAALLSRPSVTPLVIAPQAVVVLGGASSSSSGSINSGPTQQQQNFQSQSQQQQNNASCSGQLSGSGKPVLQRQDRATFLVASPQLSVSGLGGSEESGTGIDDPATRSVPDIELQCRMDDQPHTILPSTAFSSSHYRPRHSHVHRCRCERRDSLAPMSALHLARSISRESVRSGGLQHCCPCQVGVSSMGASGSGLYSSIYAGGSGGTLPPPLLVTTSPTTRMIRQSSQPEAHPGSSSAGVGGSCCCCSGCSCPLQHGVGGVATGSSATPSAASLRQLREPGDGIAGIAADSLRINGGIRQFRQDNEVAEVFRISLPVSGSSGGGGSQSGGPGVVLCPRTLASVRRSRLRRALTEATADTVNYVKAVGPYTASASIVS</sequence>
<evidence type="ECO:0000313" key="1">
    <source>
        <dbReference type="EMBL" id="KAJ8672049.1"/>
    </source>
</evidence>
<gene>
    <name evidence="1" type="ORF">QAD02_003308</name>
</gene>
<organism evidence="1 2">
    <name type="scientific">Eretmocerus hayati</name>
    <dbReference type="NCBI Taxonomy" id="131215"/>
    <lineage>
        <taxon>Eukaryota</taxon>
        <taxon>Metazoa</taxon>
        <taxon>Ecdysozoa</taxon>
        <taxon>Arthropoda</taxon>
        <taxon>Hexapoda</taxon>
        <taxon>Insecta</taxon>
        <taxon>Pterygota</taxon>
        <taxon>Neoptera</taxon>
        <taxon>Endopterygota</taxon>
        <taxon>Hymenoptera</taxon>
        <taxon>Apocrita</taxon>
        <taxon>Proctotrupomorpha</taxon>
        <taxon>Chalcidoidea</taxon>
        <taxon>Aphelinidae</taxon>
        <taxon>Aphelininae</taxon>
        <taxon>Eretmocerus</taxon>
    </lineage>
</organism>
<dbReference type="EMBL" id="CM056743">
    <property type="protein sequence ID" value="KAJ8672049.1"/>
    <property type="molecule type" value="Genomic_DNA"/>
</dbReference>
<name>A0ACC2NNZ7_9HYME</name>
<comment type="caution">
    <text evidence="1">The sequence shown here is derived from an EMBL/GenBank/DDBJ whole genome shotgun (WGS) entry which is preliminary data.</text>
</comment>
<keyword evidence="2" id="KW-1185">Reference proteome</keyword>
<dbReference type="Proteomes" id="UP001239111">
    <property type="component" value="Chromosome 3"/>
</dbReference>
<accession>A0ACC2NNZ7</accession>
<proteinExistence type="predicted"/>
<protein>
    <submittedName>
        <fullName evidence="1">Uncharacterized protein</fullName>
    </submittedName>
</protein>
<reference evidence="1" key="1">
    <citation type="submission" date="2023-04" db="EMBL/GenBank/DDBJ databases">
        <title>A chromosome-level genome assembly of the parasitoid wasp Eretmocerus hayati.</title>
        <authorList>
            <person name="Zhong Y."/>
            <person name="Liu S."/>
            <person name="Liu Y."/>
        </authorList>
    </citation>
    <scope>NUCLEOTIDE SEQUENCE</scope>
    <source>
        <strain evidence="1">ZJU_SS_LIU_2023</strain>
    </source>
</reference>
<evidence type="ECO:0000313" key="2">
    <source>
        <dbReference type="Proteomes" id="UP001239111"/>
    </source>
</evidence>